<dbReference type="Proteomes" id="UP000070412">
    <property type="component" value="Unassembled WGS sequence"/>
</dbReference>
<dbReference type="EMBL" id="JXLN01013082">
    <property type="protein sequence ID" value="KPM09068.1"/>
    <property type="molecule type" value="Genomic_DNA"/>
</dbReference>
<dbReference type="GO" id="GO:0000266">
    <property type="term" value="P:mitochondrial fission"/>
    <property type="evidence" value="ECO:0007669"/>
    <property type="project" value="InterPro"/>
</dbReference>
<dbReference type="PANTHER" id="PTHR13247">
    <property type="entry name" value="TETRATRICOPEPTIDE REPEAT PROTEIN 11 TPR REPEAT PROTEIN 11"/>
    <property type="match status" value="1"/>
</dbReference>
<gene>
    <name evidence="3" type="ORF">QR98_0075980</name>
    <name evidence="2" type="ORF">SSS_1964</name>
</gene>
<dbReference type="EMBL" id="WVUK01000005">
    <property type="protein sequence ID" value="KAF7496570.1"/>
    <property type="molecule type" value="Genomic_DNA"/>
</dbReference>
<dbReference type="Proteomes" id="UP000616769">
    <property type="component" value="Unassembled WGS sequence"/>
</dbReference>
<reference evidence="5" key="2">
    <citation type="journal article" date="2020" name="PLoS Negl. Trop. Dis.">
        <title>High-quality nuclear genome for Sarcoptes scabiei-A critical resource for a neglected parasite.</title>
        <authorList>
            <person name="Korhonen P.K."/>
            <person name="Gasser R.B."/>
            <person name="Ma G."/>
            <person name="Wang T."/>
            <person name="Stroehlein A.J."/>
            <person name="Young N.D."/>
            <person name="Ang C.S."/>
            <person name="Fernando D.D."/>
            <person name="Lu H.C."/>
            <person name="Taylor S."/>
            <person name="Reynolds S.L."/>
            <person name="Mofiz E."/>
            <person name="Najaraj S.H."/>
            <person name="Gowda H."/>
            <person name="Madugundu A."/>
            <person name="Renuse S."/>
            <person name="Holt D."/>
            <person name="Pandey A."/>
            <person name="Papenfuss A.T."/>
            <person name="Fischer K."/>
        </authorList>
    </citation>
    <scope>NUCLEOTIDE SEQUENCE [LARGE SCALE GENOMIC DNA]</scope>
</reference>
<keyword evidence="1" id="KW-1133">Transmembrane helix</keyword>
<dbReference type="GO" id="GO:0005741">
    <property type="term" value="C:mitochondrial outer membrane"/>
    <property type="evidence" value="ECO:0007669"/>
    <property type="project" value="TreeGrafter"/>
</dbReference>
<accession>A0A132ADK3</accession>
<dbReference type="AlphaFoldDB" id="A0A132ADK3"/>
<dbReference type="Gene3D" id="1.25.40.10">
    <property type="entry name" value="Tetratricopeptide repeat domain"/>
    <property type="match status" value="1"/>
</dbReference>
<dbReference type="OMA" id="LQIAPDW"/>
<dbReference type="Pfam" id="PF14853">
    <property type="entry name" value="Fis1_TPR_C"/>
    <property type="match status" value="1"/>
</dbReference>
<evidence type="ECO:0000313" key="6">
    <source>
        <dbReference type="Proteomes" id="UP000616769"/>
    </source>
</evidence>
<organism evidence="3 6">
    <name type="scientific">Sarcoptes scabiei</name>
    <name type="common">Itch mite</name>
    <name type="synonym">Acarus scabiei</name>
    <dbReference type="NCBI Taxonomy" id="52283"/>
    <lineage>
        <taxon>Eukaryota</taxon>
        <taxon>Metazoa</taxon>
        <taxon>Ecdysozoa</taxon>
        <taxon>Arthropoda</taxon>
        <taxon>Chelicerata</taxon>
        <taxon>Arachnida</taxon>
        <taxon>Acari</taxon>
        <taxon>Acariformes</taxon>
        <taxon>Sarcoptiformes</taxon>
        <taxon>Astigmata</taxon>
        <taxon>Psoroptidia</taxon>
        <taxon>Sarcoptoidea</taxon>
        <taxon>Sarcoptidae</taxon>
        <taxon>Sarcoptinae</taxon>
        <taxon>Sarcoptes</taxon>
    </lineage>
</organism>
<reference evidence="3 6" key="1">
    <citation type="journal article" date="2015" name="Parasit. Vectors">
        <title>Draft genome of the scabies mite.</title>
        <authorList>
            <person name="Rider S.D.Jr."/>
            <person name="Morgan M.S."/>
            <person name="Arlian L.G."/>
        </authorList>
    </citation>
    <scope>NUCLEOTIDE SEQUENCE [LARGE SCALE GENOMIC DNA]</scope>
    <source>
        <strain evidence="3">Arlian Lab</strain>
    </source>
</reference>
<dbReference type="SUPFAM" id="SSF48452">
    <property type="entry name" value="TPR-like"/>
    <property type="match status" value="1"/>
</dbReference>
<sequence>MSENIKNLEHIINNHATSDELRKQTDRFNEASKTNQLNPDIKFEYAVTLTRSSLRADYHRAMNLLEDLCVSGNPDAFRDYLFYLIIVNIKLEDYNRALECANKFLQVEPSNRQAQNLLEYIQRKRFNNGMKGLAIVSGVTFAVGATIAAAFKYFK</sequence>
<keyword evidence="1" id="KW-0472">Membrane</keyword>
<dbReference type="InterPro" id="IPR011990">
    <property type="entry name" value="TPR-like_helical_dom_sf"/>
</dbReference>
<keyword evidence="5" id="KW-1185">Reference proteome</keyword>
<dbReference type="InterPro" id="IPR028061">
    <property type="entry name" value="Fis1_TPR_C"/>
</dbReference>
<evidence type="ECO:0000256" key="1">
    <source>
        <dbReference type="SAM" id="Phobius"/>
    </source>
</evidence>
<dbReference type="OrthoDB" id="421154at2759"/>
<proteinExistence type="predicted"/>
<evidence type="ECO:0000313" key="2">
    <source>
        <dbReference type="EMBL" id="KAF7496570.1"/>
    </source>
</evidence>
<name>A0A132ADK3_SARSC</name>
<dbReference type="GO" id="GO:0000422">
    <property type="term" value="P:autophagy of mitochondrion"/>
    <property type="evidence" value="ECO:0007669"/>
    <property type="project" value="TreeGrafter"/>
</dbReference>
<dbReference type="GO" id="GO:0005778">
    <property type="term" value="C:peroxisomal membrane"/>
    <property type="evidence" value="ECO:0007669"/>
    <property type="project" value="TreeGrafter"/>
</dbReference>
<dbReference type="EnsemblMetazoa" id="SSS_1964s_mrna">
    <property type="protein sequence ID" value="KAF7496570.1"/>
    <property type="gene ID" value="SSS_1964"/>
</dbReference>
<dbReference type="InterPro" id="IPR016543">
    <property type="entry name" value="Fis1"/>
</dbReference>
<dbReference type="VEuPathDB" id="VectorBase:SSCA004534"/>
<feature type="transmembrane region" description="Helical" evidence="1">
    <location>
        <begin position="133"/>
        <end position="154"/>
    </location>
</feature>
<reference evidence="4" key="4">
    <citation type="submission" date="2022-06" db="UniProtKB">
        <authorList>
            <consortium name="EnsemblMetazoa"/>
        </authorList>
    </citation>
    <scope>IDENTIFICATION</scope>
</reference>
<evidence type="ECO:0000313" key="5">
    <source>
        <dbReference type="Proteomes" id="UP000070412"/>
    </source>
</evidence>
<keyword evidence="1" id="KW-0812">Transmembrane</keyword>
<evidence type="ECO:0000313" key="3">
    <source>
        <dbReference type="EMBL" id="KPM09068.1"/>
    </source>
</evidence>
<dbReference type="GO" id="GO:0043653">
    <property type="term" value="P:mitochondrial fragmentation involved in apoptotic process"/>
    <property type="evidence" value="ECO:0007669"/>
    <property type="project" value="TreeGrafter"/>
</dbReference>
<dbReference type="GO" id="GO:0016559">
    <property type="term" value="P:peroxisome fission"/>
    <property type="evidence" value="ECO:0007669"/>
    <property type="project" value="TreeGrafter"/>
</dbReference>
<dbReference type="PANTHER" id="PTHR13247:SF0">
    <property type="entry name" value="MITOCHONDRIAL FISSION 1 PROTEIN"/>
    <property type="match status" value="1"/>
</dbReference>
<reference evidence="2" key="3">
    <citation type="submission" date="2020-01" db="EMBL/GenBank/DDBJ databases">
        <authorList>
            <person name="Korhonen P.K.K."/>
            <person name="Guangxu M.G."/>
            <person name="Wang T.W."/>
            <person name="Stroehlein A.J.S."/>
            <person name="Young N.D."/>
            <person name="Ang C.-S.A."/>
            <person name="Fernando D.W.F."/>
            <person name="Lu H.L."/>
            <person name="Taylor S.T."/>
            <person name="Ehtesham M.E.M."/>
            <person name="Najaraj S.H.N."/>
            <person name="Harsha G.H.G."/>
            <person name="Madugundu A.M."/>
            <person name="Renuse S.R."/>
            <person name="Holt D.H."/>
            <person name="Pandey A.P."/>
            <person name="Papenfuss A.P."/>
            <person name="Gasser R.B.G."/>
            <person name="Fischer K.F."/>
        </authorList>
    </citation>
    <scope>NUCLEOTIDE SEQUENCE</scope>
    <source>
        <strain evidence="2">SSS_KF_BRIS2020</strain>
    </source>
</reference>
<protein>
    <submittedName>
        <fullName evidence="2 3">Mitochondrial fission 1 protein</fullName>
    </submittedName>
</protein>
<evidence type="ECO:0000313" key="4">
    <source>
        <dbReference type="EnsemblMetazoa" id="KAF7496570.1"/>
    </source>
</evidence>